<feature type="compositionally biased region" description="Basic and acidic residues" evidence="5">
    <location>
        <begin position="531"/>
        <end position="552"/>
    </location>
</feature>
<gene>
    <name evidence="7" type="ORF">MEQU1_003407</name>
</gene>
<accession>A0AAF0EHC0</accession>
<sequence>MNISSTVRSSHSPQVTPQSAWLDSASTLTCVHARSPRDTSSDTSVSVLSDPRYTLISDELLLCEVPSVGAGAGHPKMYALLGTVMVPGEPALGVPEGHTGAAAPAVPPRPALEDGQPLASADEAAPMEPSGQGDPLLSFDEWKEQHLESVRKSRKLEREKKQEKTESMVNDTEVDEAISSPVAPPSVQATANATMPATEQVLLHAMSTEPEPPVVLALEDASAQWAELKHRWNYASLDCAAVLHQANPSAKFPSAILSEKKDRYMLSPCPHAARPGEKETVQERQFFIVELCQQIRVDTLVLANLEFFSSIFKVFSVRVSRTLHAPETEWKSLGLFRARNVRGPQVFQLDSPPASYYRFLRIDILEHYGNEYYCPISLLRVYGRNEREDADEDILDEMQAMDDDEAESDAEADPAAEAVGSHEDVVSLVASQRLDERVCLPEPFAGVWRPVCGIDEAPPAPLSPPDVPQRATPTPVASTAPTMKPSTMALTSTHATTPASTNTSAASPTTGEASTVTLARPSAAANSTAEDAGKASETRAKSPKPDKPKNAENKPAGSESIYRTITKRLSALEANTSLSMQFLQLNSERMRDKISQLEHVQETRLLELLGVLNATQSQRMDDRMAQYHLALQHALATIESQRRRTEAERTLLLARVEHLAMDLRTEKRWSAAQLVLLLMVLLITALTRGSREVHRGEGAPWHIAIPPRDAPSLFQTPMSPPAVDDEPTQDEVLERAAAAPRMTPRPVTSLKFPRRGWAATSSPSGRARRTRTPRRGDTLRAPTWASAASSREESE</sequence>
<keyword evidence="2" id="KW-0812">Transmembrane</keyword>
<comment type="subcellular location">
    <subcellularLocation>
        <location evidence="1">Endomembrane system</location>
    </subcellularLocation>
</comment>
<evidence type="ECO:0000256" key="1">
    <source>
        <dbReference type="ARBA" id="ARBA00004308"/>
    </source>
</evidence>
<feature type="region of interest" description="Disordered" evidence="5">
    <location>
        <begin position="95"/>
        <end position="137"/>
    </location>
</feature>
<evidence type="ECO:0000256" key="4">
    <source>
        <dbReference type="ARBA" id="ARBA00023136"/>
    </source>
</evidence>
<evidence type="ECO:0000256" key="5">
    <source>
        <dbReference type="SAM" id="MobiDB-lite"/>
    </source>
</evidence>
<dbReference type="EMBL" id="CP119906">
    <property type="protein sequence ID" value="WFD24704.1"/>
    <property type="molecule type" value="Genomic_DNA"/>
</dbReference>
<dbReference type="Pfam" id="PF07738">
    <property type="entry name" value="Sad1_UNC"/>
    <property type="match status" value="1"/>
</dbReference>
<organism evidence="7 8">
    <name type="scientific">Malassezia equina</name>
    <dbReference type="NCBI Taxonomy" id="1381935"/>
    <lineage>
        <taxon>Eukaryota</taxon>
        <taxon>Fungi</taxon>
        <taxon>Dikarya</taxon>
        <taxon>Basidiomycota</taxon>
        <taxon>Ustilaginomycotina</taxon>
        <taxon>Malasseziomycetes</taxon>
        <taxon>Malasseziales</taxon>
        <taxon>Malasseziaceae</taxon>
        <taxon>Malassezia</taxon>
    </lineage>
</organism>
<feature type="compositionally biased region" description="Basic and acidic residues" evidence="5">
    <location>
        <begin position="149"/>
        <end position="166"/>
    </location>
</feature>
<feature type="compositionally biased region" description="Low complexity" evidence="5">
    <location>
        <begin position="471"/>
        <end position="482"/>
    </location>
</feature>
<dbReference type="PANTHER" id="PTHR12953">
    <property type="entry name" value="MEMBRANE PROTEIN CH1 RELATED"/>
    <property type="match status" value="1"/>
</dbReference>
<dbReference type="PANTHER" id="PTHR12953:SF0">
    <property type="entry name" value="SUN DOMAIN-CONTAINING OSSIFICATION FACTOR"/>
    <property type="match status" value="1"/>
</dbReference>
<feature type="compositionally biased region" description="Low complexity" evidence="5">
    <location>
        <begin position="491"/>
        <end position="510"/>
    </location>
</feature>
<dbReference type="GO" id="GO:0012505">
    <property type="term" value="C:endomembrane system"/>
    <property type="evidence" value="ECO:0007669"/>
    <property type="project" value="UniProtKB-SubCell"/>
</dbReference>
<dbReference type="AlphaFoldDB" id="A0AAF0EHC0"/>
<dbReference type="GO" id="GO:0034975">
    <property type="term" value="P:protein folding in endoplasmic reticulum"/>
    <property type="evidence" value="ECO:0007669"/>
    <property type="project" value="TreeGrafter"/>
</dbReference>
<dbReference type="InterPro" id="IPR012919">
    <property type="entry name" value="SUN_dom"/>
</dbReference>
<dbReference type="InterPro" id="IPR045120">
    <property type="entry name" value="Suco/Slp1-like"/>
</dbReference>
<keyword evidence="3" id="KW-1133">Transmembrane helix</keyword>
<dbReference type="GO" id="GO:0016020">
    <property type="term" value="C:membrane"/>
    <property type="evidence" value="ECO:0007669"/>
    <property type="project" value="InterPro"/>
</dbReference>
<feature type="domain" description="SUN" evidence="6">
    <location>
        <begin position="247"/>
        <end position="384"/>
    </location>
</feature>
<evidence type="ECO:0000313" key="8">
    <source>
        <dbReference type="Proteomes" id="UP001214415"/>
    </source>
</evidence>
<protein>
    <recommendedName>
        <fullName evidence="6">SUN domain-containing protein</fullName>
    </recommendedName>
</protein>
<evidence type="ECO:0000313" key="7">
    <source>
        <dbReference type="EMBL" id="WFD24704.1"/>
    </source>
</evidence>
<keyword evidence="8" id="KW-1185">Reference proteome</keyword>
<feature type="region of interest" description="Disordered" evidence="5">
    <location>
        <begin position="702"/>
        <end position="795"/>
    </location>
</feature>
<reference evidence="7" key="1">
    <citation type="submission" date="2023-03" db="EMBL/GenBank/DDBJ databases">
        <title>Mating type loci evolution in Malassezia.</title>
        <authorList>
            <person name="Coelho M.A."/>
        </authorList>
    </citation>
    <scope>NUCLEOTIDE SEQUENCE</scope>
    <source>
        <strain evidence="7">CBS 12830</strain>
    </source>
</reference>
<evidence type="ECO:0000256" key="3">
    <source>
        <dbReference type="ARBA" id="ARBA00022989"/>
    </source>
</evidence>
<feature type="region of interest" description="Disordered" evidence="5">
    <location>
        <begin position="459"/>
        <end position="561"/>
    </location>
</feature>
<feature type="compositionally biased region" description="Low complexity" evidence="5">
    <location>
        <begin position="735"/>
        <end position="746"/>
    </location>
</feature>
<dbReference type="Proteomes" id="UP001214415">
    <property type="component" value="Chromosome 7"/>
</dbReference>
<feature type="region of interest" description="Disordered" evidence="5">
    <location>
        <begin position="149"/>
        <end position="178"/>
    </location>
</feature>
<proteinExistence type="predicted"/>
<name>A0AAF0EHC0_9BASI</name>
<evidence type="ECO:0000256" key="2">
    <source>
        <dbReference type="ARBA" id="ARBA00022692"/>
    </source>
</evidence>
<keyword evidence="4" id="KW-0472">Membrane</keyword>
<feature type="region of interest" description="Disordered" evidence="5">
    <location>
        <begin position="402"/>
        <end position="421"/>
    </location>
</feature>
<feature type="compositionally biased region" description="Acidic residues" evidence="5">
    <location>
        <begin position="402"/>
        <end position="414"/>
    </location>
</feature>
<dbReference type="GO" id="GO:0005737">
    <property type="term" value="C:cytoplasm"/>
    <property type="evidence" value="ECO:0007669"/>
    <property type="project" value="TreeGrafter"/>
</dbReference>
<evidence type="ECO:0000259" key="6">
    <source>
        <dbReference type="Pfam" id="PF07738"/>
    </source>
</evidence>